<dbReference type="SMART" id="SM00460">
    <property type="entry name" value="TGc"/>
    <property type="match status" value="1"/>
</dbReference>
<evidence type="ECO:0000313" key="3">
    <source>
        <dbReference type="Proteomes" id="UP000262371"/>
    </source>
</evidence>
<name>A0A371Z084_9PROT</name>
<dbReference type="Pfam" id="PF08379">
    <property type="entry name" value="Bact_transglu_N"/>
    <property type="match status" value="1"/>
</dbReference>
<keyword evidence="3" id="KW-1185">Reference proteome</keyword>
<dbReference type="Pfam" id="PF01841">
    <property type="entry name" value="Transglut_core"/>
    <property type="match status" value="1"/>
</dbReference>
<dbReference type="InterPro" id="IPR038765">
    <property type="entry name" value="Papain-like_cys_pep_sf"/>
</dbReference>
<dbReference type="AlphaFoldDB" id="A0A371Z084"/>
<dbReference type="EMBL" id="QUWV01000070">
    <property type="protein sequence ID" value="RFD19912.1"/>
    <property type="molecule type" value="Genomic_DNA"/>
</dbReference>
<dbReference type="Gene3D" id="3.10.620.30">
    <property type="match status" value="1"/>
</dbReference>
<feature type="domain" description="Transglutaminase-like" evidence="1">
    <location>
        <begin position="177"/>
        <end position="245"/>
    </location>
</feature>
<dbReference type="RefSeq" id="WP_116703064.1">
    <property type="nucleotide sequence ID" value="NZ_QUWV01000070.1"/>
</dbReference>
<dbReference type="InterPro" id="IPR002931">
    <property type="entry name" value="Transglutaminase-like"/>
</dbReference>
<dbReference type="PANTHER" id="PTHR33490">
    <property type="entry name" value="BLR5614 PROTEIN-RELATED"/>
    <property type="match status" value="1"/>
</dbReference>
<dbReference type="OrthoDB" id="9804023at2"/>
<organism evidence="2 3">
    <name type="scientific">Komagataeibacter melaceti</name>
    <dbReference type="NCBI Taxonomy" id="2766577"/>
    <lineage>
        <taxon>Bacteria</taxon>
        <taxon>Pseudomonadati</taxon>
        <taxon>Pseudomonadota</taxon>
        <taxon>Alphaproteobacteria</taxon>
        <taxon>Acetobacterales</taxon>
        <taxon>Acetobacteraceae</taxon>
        <taxon>Komagataeibacter</taxon>
    </lineage>
</organism>
<evidence type="ECO:0000313" key="2">
    <source>
        <dbReference type="EMBL" id="RFD19912.1"/>
    </source>
</evidence>
<reference evidence="2 3" key="1">
    <citation type="submission" date="2018-08" db="EMBL/GenBank/DDBJ databases">
        <title>Komagataeibacter sp. AV 382.</title>
        <authorList>
            <person name="Skraban J."/>
            <person name="Trcek J."/>
        </authorList>
    </citation>
    <scope>NUCLEOTIDE SEQUENCE [LARGE SCALE GENOMIC DNA]</scope>
    <source>
        <strain evidence="2 3">AV 382</strain>
    </source>
</reference>
<dbReference type="PANTHER" id="PTHR33490:SF1">
    <property type="entry name" value="SLL1233 PROTEIN"/>
    <property type="match status" value="1"/>
</dbReference>
<evidence type="ECO:0000259" key="1">
    <source>
        <dbReference type="SMART" id="SM00460"/>
    </source>
</evidence>
<protein>
    <submittedName>
        <fullName evidence="2">Transglutaminase family protein</fullName>
    </submittedName>
</protein>
<proteinExistence type="predicted"/>
<comment type="caution">
    <text evidence="2">The sequence shown here is derived from an EMBL/GenBank/DDBJ whole genome shotgun (WGS) entry which is preliminary data.</text>
</comment>
<gene>
    <name evidence="2" type="ORF">DY926_09055</name>
</gene>
<dbReference type="SUPFAM" id="SSF54001">
    <property type="entry name" value="Cysteine proteinases"/>
    <property type="match status" value="1"/>
</dbReference>
<dbReference type="InterPro" id="IPR013589">
    <property type="entry name" value="Bac_transglu_N"/>
</dbReference>
<dbReference type="Proteomes" id="UP000262371">
    <property type="component" value="Unassembled WGS sequence"/>
</dbReference>
<accession>A0A371Z084</accession>
<sequence>MNAHVMLVHHTRYRYDRPVHLGPQTIRLHPTPGCPNVRGHSLDITPDPHVRTWGEDRFGNRIARVSFPERVTHFDITVRLTTDQTPVDPFRFTIAPAARNWPAQGAGGNPALAAYMQATPPATTTTPTPLLDEITAQWRARLPCPTLELLVALTRDIAARITYRIRLEAGVWSPEQTLRNGAGSCRDSAWLLIAILRRLGFAARFVSGYLFQPERDAPERMGCELHAWTQVHVPGAGWIGLDTTSGLLAAQGHIPLAVAVTPHEAAPVSGLLDKCVATFEAVMETIPLPGLTHTPLRQQRSILSS</sequence>